<dbReference type="PRINTS" id="PR00465">
    <property type="entry name" value="EP450IV"/>
</dbReference>
<evidence type="ECO:0000313" key="11">
    <source>
        <dbReference type="Proteomes" id="UP000037505"/>
    </source>
</evidence>
<evidence type="ECO:0000256" key="4">
    <source>
        <dbReference type="ARBA" id="ARBA00022723"/>
    </source>
</evidence>
<keyword evidence="3 8" id="KW-0349">Heme</keyword>
<dbReference type="GO" id="GO:0004497">
    <property type="term" value="F:monooxygenase activity"/>
    <property type="evidence" value="ECO:0007669"/>
    <property type="project" value="UniProtKB-KW"/>
</dbReference>
<keyword evidence="6 8" id="KW-0408">Iron</keyword>
<evidence type="ECO:0008006" key="12">
    <source>
        <dbReference type="Google" id="ProtNLM"/>
    </source>
</evidence>
<dbReference type="GeneID" id="26812423"/>
<keyword evidence="7 9" id="KW-0503">Monooxygenase</keyword>
<organism evidence="10 11">
    <name type="scientific">Aspergillus nomiae NRRL (strain ATCC 15546 / NRRL 13137 / CBS 260.88 / M93)</name>
    <dbReference type="NCBI Taxonomy" id="1509407"/>
    <lineage>
        <taxon>Eukaryota</taxon>
        <taxon>Fungi</taxon>
        <taxon>Dikarya</taxon>
        <taxon>Ascomycota</taxon>
        <taxon>Pezizomycotina</taxon>
        <taxon>Eurotiomycetes</taxon>
        <taxon>Eurotiomycetidae</taxon>
        <taxon>Eurotiales</taxon>
        <taxon>Aspergillaceae</taxon>
        <taxon>Aspergillus</taxon>
        <taxon>Aspergillus subgen. Circumdati</taxon>
    </lineage>
</organism>
<dbReference type="Gene3D" id="1.10.630.10">
    <property type="entry name" value="Cytochrome P450"/>
    <property type="match status" value="1"/>
</dbReference>
<dbReference type="InterPro" id="IPR002403">
    <property type="entry name" value="Cyt_P450_E_grp-IV"/>
</dbReference>
<sequence>MTSSGRQNFEVNSEFGPLTVLLPEFTQEVGNNPKFSFSRFMAQHTMSNYPGFEVFSEGAHDSELLRRVIRSHLSKGLDSLTVPISDETTFAMSQTFTDRKDWHAIPLKHMVMEIVVRISSRIFTGPELCRDPEWLEISIQYTISAMRAVHELRRYHPLARPIMHWCLSSCRVLRRMIKNTRMIMNRAIGNRQLEQHIKGRIDHNDALEWFEQNAKGQAYDPAITQLVLMFVSAHTTTDLLTQVILDLAKNQEWIEPLRAEVQAELAKNGRGGFSPHNLKLLDSVIKETQRLKPIGITSMRRIATETVQLSDGTSIAKGTSLMVLADRHWDHSLYNDANRFQGDRFLRKRAERGNDAAASLVGISPNHLGFGYGLHACPGRFFAALEVKIVMCHILLKYNWKLPVGEDPQPRKIGVFLDSDPVAVVNIQSRDEEVKL</sequence>
<gene>
    <name evidence="10" type="ORF">ANOM_010619</name>
</gene>
<comment type="cofactor">
    <cofactor evidence="1 8">
        <name>heme</name>
        <dbReference type="ChEBI" id="CHEBI:30413"/>
    </cofactor>
</comment>
<keyword evidence="5 9" id="KW-0560">Oxidoreductase</keyword>
<reference evidence="10 11" key="1">
    <citation type="submission" date="2014-06" db="EMBL/GenBank/DDBJ databases">
        <title>The Genome of the Aflatoxigenic Filamentous Fungus Aspergillus nomius.</title>
        <authorList>
            <person name="Moore M.G."/>
            <person name="Shannon B.M."/>
            <person name="Brian M.M."/>
        </authorList>
    </citation>
    <scope>NUCLEOTIDE SEQUENCE [LARGE SCALE GENOMIC DNA]</scope>
    <source>
        <strain evidence="10 11">NRRL 13137</strain>
    </source>
</reference>
<dbReference type="SUPFAM" id="SSF48264">
    <property type="entry name" value="Cytochrome P450"/>
    <property type="match status" value="1"/>
</dbReference>
<dbReference type="GO" id="GO:0020037">
    <property type="term" value="F:heme binding"/>
    <property type="evidence" value="ECO:0007669"/>
    <property type="project" value="InterPro"/>
</dbReference>
<evidence type="ECO:0000256" key="2">
    <source>
        <dbReference type="ARBA" id="ARBA00010617"/>
    </source>
</evidence>
<dbReference type="GO" id="GO:0016705">
    <property type="term" value="F:oxidoreductase activity, acting on paired donors, with incorporation or reduction of molecular oxygen"/>
    <property type="evidence" value="ECO:0007669"/>
    <property type="project" value="InterPro"/>
</dbReference>
<evidence type="ECO:0000256" key="1">
    <source>
        <dbReference type="ARBA" id="ARBA00001971"/>
    </source>
</evidence>
<evidence type="ECO:0000256" key="3">
    <source>
        <dbReference type="ARBA" id="ARBA00022617"/>
    </source>
</evidence>
<dbReference type="GO" id="GO:0019748">
    <property type="term" value="P:secondary metabolic process"/>
    <property type="evidence" value="ECO:0007669"/>
    <property type="project" value="UniProtKB-ARBA"/>
</dbReference>
<keyword evidence="11" id="KW-1185">Reference proteome</keyword>
<feature type="binding site" description="axial binding residue" evidence="8">
    <location>
        <position position="377"/>
    </location>
    <ligand>
        <name>heme</name>
        <dbReference type="ChEBI" id="CHEBI:30413"/>
    </ligand>
    <ligandPart>
        <name>Fe</name>
        <dbReference type="ChEBI" id="CHEBI:18248"/>
    </ligandPart>
</feature>
<protein>
    <recommendedName>
        <fullName evidence="12">Cytochrome P450</fullName>
    </recommendedName>
</protein>
<dbReference type="OrthoDB" id="1844152at2759"/>
<evidence type="ECO:0000256" key="7">
    <source>
        <dbReference type="ARBA" id="ARBA00023033"/>
    </source>
</evidence>
<dbReference type="InterPro" id="IPR017972">
    <property type="entry name" value="Cyt_P450_CS"/>
</dbReference>
<keyword evidence="4 8" id="KW-0479">Metal-binding</keyword>
<evidence type="ECO:0000256" key="5">
    <source>
        <dbReference type="ARBA" id="ARBA00023002"/>
    </source>
</evidence>
<evidence type="ECO:0000313" key="10">
    <source>
        <dbReference type="EMBL" id="KNG81087.1"/>
    </source>
</evidence>
<dbReference type="RefSeq" id="XP_015402010.1">
    <property type="nucleotide sequence ID" value="XM_015555875.1"/>
</dbReference>
<dbReference type="PROSITE" id="PS00086">
    <property type="entry name" value="CYTOCHROME_P450"/>
    <property type="match status" value="1"/>
</dbReference>
<dbReference type="STRING" id="1509407.A0A0L1INK9"/>
<dbReference type="PANTHER" id="PTHR46206">
    <property type="entry name" value="CYTOCHROME P450"/>
    <property type="match status" value="1"/>
</dbReference>
<dbReference type="Proteomes" id="UP000037505">
    <property type="component" value="Unassembled WGS sequence"/>
</dbReference>
<dbReference type="Pfam" id="PF00067">
    <property type="entry name" value="p450"/>
    <property type="match status" value="1"/>
</dbReference>
<name>A0A0L1INK9_ASPN3</name>
<evidence type="ECO:0000256" key="6">
    <source>
        <dbReference type="ARBA" id="ARBA00023004"/>
    </source>
</evidence>
<dbReference type="PANTHER" id="PTHR46206:SF2">
    <property type="entry name" value="CYTOCHROME P450 MONOOXYGENASE AUSG-RELATED"/>
    <property type="match status" value="1"/>
</dbReference>
<dbReference type="CDD" id="cd11041">
    <property type="entry name" value="CYP503A1-like"/>
    <property type="match status" value="1"/>
</dbReference>
<proteinExistence type="inferred from homology"/>
<comment type="caution">
    <text evidence="10">The sequence shown here is derived from an EMBL/GenBank/DDBJ whole genome shotgun (WGS) entry which is preliminary data.</text>
</comment>
<evidence type="ECO:0000256" key="8">
    <source>
        <dbReference type="PIRSR" id="PIRSR602403-1"/>
    </source>
</evidence>
<dbReference type="PRINTS" id="PR00385">
    <property type="entry name" value="P450"/>
</dbReference>
<dbReference type="AlphaFoldDB" id="A0A0L1INK9"/>
<evidence type="ECO:0000256" key="9">
    <source>
        <dbReference type="RuleBase" id="RU000461"/>
    </source>
</evidence>
<comment type="similarity">
    <text evidence="2 9">Belongs to the cytochrome P450 family.</text>
</comment>
<dbReference type="InterPro" id="IPR036396">
    <property type="entry name" value="Cyt_P450_sf"/>
</dbReference>
<dbReference type="InterPro" id="IPR001128">
    <property type="entry name" value="Cyt_P450"/>
</dbReference>
<dbReference type="EMBL" id="JNOM01000496">
    <property type="protein sequence ID" value="KNG81087.1"/>
    <property type="molecule type" value="Genomic_DNA"/>
</dbReference>
<accession>A0A0L1INK9</accession>
<dbReference type="GO" id="GO:0005506">
    <property type="term" value="F:iron ion binding"/>
    <property type="evidence" value="ECO:0007669"/>
    <property type="project" value="InterPro"/>
</dbReference>